<dbReference type="AlphaFoldDB" id="A0A932GRI4"/>
<evidence type="ECO:0000313" key="4">
    <source>
        <dbReference type="EMBL" id="MBI3016063.1"/>
    </source>
</evidence>
<gene>
    <name evidence="4" type="ORF">HYY65_13615</name>
</gene>
<keyword evidence="2" id="KW-0560">Oxidoreductase</keyword>
<accession>A0A932GRI4</accession>
<dbReference type="InterPro" id="IPR014710">
    <property type="entry name" value="RmlC-like_jellyroll"/>
</dbReference>
<reference evidence="4" key="1">
    <citation type="submission" date="2020-07" db="EMBL/GenBank/DDBJ databases">
        <title>Huge and variable diversity of episymbiotic CPR bacteria and DPANN archaea in groundwater ecosystems.</title>
        <authorList>
            <person name="He C.Y."/>
            <person name="Keren R."/>
            <person name="Whittaker M."/>
            <person name="Farag I.F."/>
            <person name="Doudna J."/>
            <person name="Cate J.H.D."/>
            <person name="Banfield J.F."/>
        </authorList>
    </citation>
    <scope>NUCLEOTIDE SEQUENCE</scope>
    <source>
        <strain evidence="4">NC_groundwater_717_Ag_S-0.2um_59_8</strain>
    </source>
</reference>
<dbReference type="SUPFAM" id="SSF51182">
    <property type="entry name" value="RmlC-like cupins"/>
    <property type="match status" value="1"/>
</dbReference>
<evidence type="ECO:0000259" key="3">
    <source>
        <dbReference type="Pfam" id="PF07883"/>
    </source>
</evidence>
<dbReference type="InterPro" id="IPR047183">
    <property type="entry name" value="GDO-like"/>
</dbReference>
<evidence type="ECO:0000256" key="2">
    <source>
        <dbReference type="ARBA" id="ARBA00023002"/>
    </source>
</evidence>
<sequence>MAEPKEAATGTLSELTSYEKWIQGEGIPIHTGFFVEDLRTLALEPWERKGGLGAFINLEGTGQTNDAYVCEIPPGGSLKPQRHLFEELIFVLSGRGATTVWQEGGKKLTFEWQAGSLFSPPLNAWHQHFNGQGDQPARYVAVTTAPTMINLLHNLDFIFNNPFQFRDRFSGEDDYFSGHGVSFPGRVWDTNFVADVTNFKLSTWEARGAGGSNVMFELANNTMAAHISEFPVGTYKKAHRHGPGAHVFIIGGKGYSLLWPEGQEMTRIDWRVGSLFVPPERWFHQHFNAGADPARYLALRWGSRKYRRGEEIARGRDVNTAGKSEISVKLGGDQIEYDDEDPRILQMFNEACAKVGVEVKMVRFFQKK</sequence>
<dbReference type="Proteomes" id="UP000741360">
    <property type="component" value="Unassembled WGS sequence"/>
</dbReference>
<comment type="caution">
    <text evidence="4">The sequence shown here is derived from an EMBL/GenBank/DDBJ whole genome shotgun (WGS) entry which is preliminary data.</text>
</comment>
<dbReference type="Pfam" id="PF07883">
    <property type="entry name" value="Cupin_2"/>
    <property type="match status" value="1"/>
</dbReference>
<protein>
    <submittedName>
        <fullName evidence="4">Cupin domain-containing protein</fullName>
    </submittedName>
</protein>
<dbReference type="GO" id="GO:0051213">
    <property type="term" value="F:dioxygenase activity"/>
    <property type="evidence" value="ECO:0007669"/>
    <property type="project" value="UniProtKB-KW"/>
</dbReference>
<evidence type="ECO:0000256" key="1">
    <source>
        <dbReference type="ARBA" id="ARBA00022964"/>
    </source>
</evidence>
<dbReference type="InterPro" id="IPR013096">
    <property type="entry name" value="Cupin_2"/>
</dbReference>
<dbReference type="Gene3D" id="2.60.120.10">
    <property type="entry name" value="Jelly Rolls"/>
    <property type="match status" value="2"/>
</dbReference>
<dbReference type="EMBL" id="JACPSX010000261">
    <property type="protein sequence ID" value="MBI3016063.1"/>
    <property type="molecule type" value="Genomic_DNA"/>
</dbReference>
<dbReference type="PANTHER" id="PTHR41517:SF1">
    <property type="entry name" value="CUPIN"/>
    <property type="match status" value="1"/>
</dbReference>
<proteinExistence type="predicted"/>
<dbReference type="PANTHER" id="PTHR41517">
    <property type="entry name" value="1,2-DIOXYGENASE PROTEIN-RELATED"/>
    <property type="match status" value="1"/>
</dbReference>
<dbReference type="InterPro" id="IPR011051">
    <property type="entry name" value="RmlC_Cupin_sf"/>
</dbReference>
<name>A0A932GRI4_UNCTE</name>
<keyword evidence="1" id="KW-0223">Dioxygenase</keyword>
<evidence type="ECO:0000313" key="5">
    <source>
        <dbReference type="Proteomes" id="UP000741360"/>
    </source>
</evidence>
<feature type="domain" description="Cupin type-2" evidence="3">
    <location>
        <begin position="69"/>
        <end position="142"/>
    </location>
</feature>
<organism evidence="4 5">
    <name type="scientific">Tectimicrobiota bacterium</name>
    <dbReference type="NCBI Taxonomy" id="2528274"/>
    <lineage>
        <taxon>Bacteria</taxon>
        <taxon>Pseudomonadati</taxon>
        <taxon>Nitrospinota/Tectimicrobiota group</taxon>
        <taxon>Candidatus Tectimicrobiota</taxon>
    </lineage>
</organism>